<dbReference type="EMBL" id="CABVIK010000028">
    <property type="protein sequence ID" value="VVP59940.1"/>
    <property type="molecule type" value="Genomic_DNA"/>
</dbReference>
<dbReference type="AlphaFoldDB" id="A0A5E7QF85"/>
<sequence length="149" mass="16788">MCDKQVYDLTAQDIEKHGVWYFPMDETVKDELTVRPVHSKEAIDAGFQIIVRAWFKTKERASYAGYIYWSYSSSVENLKPVVFVGGAGCISFWSGMVEPNWSDYSPELQVVRSVLPVSFSSEVLFDLGCLSGVLEGLYSFKEGRVTAFA</sequence>
<evidence type="ECO:0000313" key="2">
    <source>
        <dbReference type="Proteomes" id="UP000349468"/>
    </source>
</evidence>
<name>A0A5E7QF85_PSEFL</name>
<gene>
    <name evidence="1" type="ORF">PS870_06063</name>
</gene>
<reference evidence="1 2" key="1">
    <citation type="submission" date="2019-09" db="EMBL/GenBank/DDBJ databases">
        <authorList>
            <person name="Chandra G."/>
            <person name="Truman W A."/>
        </authorList>
    </citation>
    <scope>NUCLEOTIDE SEQUENCE [LARGE SCALE GENOMIC DNA]</scope>
    <source>
        <strain evidence="1">PS870</strain>
    </source>
</reference>
<evidence type="ECO:0000313" key="1">
    <source>
        <dbReference type="EMBL" id="VVP59940.1"/>
    </source>
</evidence>
<organism evidence="1 2">
    <name type="scientific">Pseudomonas fluorescens</name>
    <dbReference type="NCBI Taxonomy" id="294"/>
    <lineage>
        <taxon>Bacteria</taxon>
        <taxon>Pseudomonadati</taxon>
        <taxon>Pseudomonadota</taxon>
        <taxon>Gammaproteobacteria</taxon>
        <taxon>Pseudomonadales</taxon>
        <taxon>Pseudomonadaceae</taxon>
        <taxon>Pseudomonas</taxon>
    </lineage>
</organism>
<protein>
    <submittedName>
        <fullName evidence="1">Uncharacterized protein</fullName>
    </submittedName>
</protein>
<proteinExistence type="predicted"/>
<dbReference type="Proteomes" id="UP000349468">
    <property type="component" value="Unassembled WGS sequence"/>
</dbReference>
<accession>A0A5E7QF85</accession>